<evidence type="ECO:0000313" key="1">
    <source>
        <dbReference type="EMBL" id="TBU74351.1"/>
    </source>
</evidence>
<dbReference type="RefSeq" id="WP_131181663.1">
    <property type="nucleotide sequence ID" value="NZ_QJUI01000018.1"/>
</dbReference>
<accession>A0A4V2KAD9</accession>
<dbReference type="AlphaFoldDB" id="A0A4V2KAD9"/>
<evidence type="ECO:0000313" key="2">
    <source>
        <dbReference type="Proteomes" id="UP000292302"/>
    </source>
</evidence>
<organism evidence="1 2">
    <name type="scientific">Phytopseudomonas daroniae</name>
    <dbReference type="NCBI Taxonomy" id="2487519"/>
    <lineage>
        <taxon>Bacteria</taxon>
        <taxon>Pseudomonadati</taxon>
        <taxon>Pseudomonadota</taxon>
        <taxon>Gammaproteobacteria</taxon>
        <taxon>Pseudomonadales</taxon>
        <taxon>Pseudomonadaceae</taxon>
        <taxon>Phytopseudomonas</taxon>
    </lineage>
</organism>
<sequence length="156" mass="17618">MSSYITLRTFSAEELLLGEEETRQVLKFFFKAEHTFIDGLTMSDNARGFAQGLLVEAIDASYAMGYVEAMFRSAANPNQGPVKVIKAFGKKAARHWFKHASSNDLMNVKVYESVVSTIARNFRSILRTELAKTRTERPHGAMLAYQTRQSSDRVWG</sequence>
<name>A0A4V2KAD9_9GAMM</name>
<reference evidence="1 2" key="1">
    <citation type="submission" date="2018-06" db="EMBL/GenBank/DDBJ databases">
        <title>Three novel Pseudomonas species isolated from symptomatic oak.</title>
        <authorList>
            <person name="Bueno-Gonzalez V."/>
            <person name="Brady C."/>
        </authorList>
    </citation>
    <scope>NUCLEOTIDE SEQUENCE [LARGE SCALE GENOMIC DNA]</scope>
    <source>
        <strain evidence="1 2">P9A</strain>
    </source>
</reference>
<protein>
    <submittedName>
        <fullName evidence="1">Uncharacterized protein</fullName>
    </submittedName>
</protein>
<proteinExistence type="predicted"/>
<dbReference type="EMBL" id="QJUI01000018">
    <property type="protein sequence ID" value="TBU74351.1"/>
    <property type="molecule type" value="Genomic_DNA"/>
</dbReference>
<comment type="caution">
    <text evidence="1">The sequence shown here is derived from an EMBL/GenBank/DDBJ whole genome shotgun (WGS) entry which is preliminary data.</text>
</comment>
<dbReference type="Proteomes" id="UP000292302">
    <property type="component" value="Unassembled WGS sequence"/>
</dbReference>
<gene>
    <name evidence="1" type="ORF">DNK06_19490</name>
</gene>
<dbReference type="OrthoDB" id="9182105at2"/>
<keyword evidence="2" id="KW-1185">Reference proteome</keyword>